<reference evidence="9 10" key="1">
    <citation type="submission" date="2015-12" db="EMBL/GenBank/DDBJ databases">
        <title>Draft genome sequence of Moniliophthora roreri, the causal agent of frosty pod rot of cacao.</title>
        <authorList>
            <person name="Aime M.C."/>
            <person name="Diaz-Valderrama J.R."/>
            <person name="Kijpornyongpan T."/>
            <person name="Phillips-Mora W."/>
        </authorList>
    </citation>
    <scope>NUCLEOTIDE SEQUENCE [LARGE SCALE GENOMIC DNA]</scope>
    <source>
        <strain evidence="9 10">MCA 2952</strain>
    </source>
</reference>
<feature type="transmembrane region" description="Helical" evidence="7">
    <location>
        <begin position="221"/>
        <end position="243"/>
    </location>
</feature>
<dbReference type="PROSITE" id="PS50850">
    <property type="entry name" value="MFS"/>
    <property type="match status" value="1"/>
</dbReference>
<keyword evidence="4 7" id="KW-1133">Transmembrane helix</keyword>
<feature type="transmembrane region" description="Helical" evidence="7">
    <location>
        <begin position="101"/>
        <end position="120"/>
    </location>
</feature>
<feature type="transmembrane region" description="Helical" evidence="7">
    <location>
        <begin position="390"/>
        <end position="408"/>
    </location>
</feature>
<keyword evidence="2" id="KW-0813">Transport</keyword>
<organism evidence="9 10">
    <name type="scientific">Moniliophthora roreri</name>
    <name type="common">Frosty pod rot fungus</name>
    <name type="synonym">Monilia roreri</name>
    <dbReference type="NCBI Taxonomy" id="221103"/>
    <lineage>
        <taxon>Eukaryota</taxon>
        <taxon>Fungi</taxon>
        <taxon>Dikarya</taxon>
        <taxon>Basidiomycota</taxon>
        <taxon>Agaricomycotina</taxon>
        <taxon>Agaricomycetes</taxon>
        <taxon>Agaricomycetidae</taxon>
        <taxon>Agaricales</taxon>
        <taxon>Marasmiineae</taxon>
        <taxon>Marasmiaceae</taxon>
        <taxon>Moniliophthora</taxon>
    </lineage>
</organism>
<keyword evidence="3 7" id="KW-0812">Transmembrane</keyword>
<evidence type="ECO:0000256" key="1">
    <source>
        <dbReference type="ARBA" id="ARBA00004141"/>
    </source>
</evidence>
<dbReference type="SUPFAM" id="SSF103473">
    <property type="entry name" value="MFS general substrate transporter"/>
    <property type="match status" value="1"/>
</dbReference>
<feature type="compositionally biased region" description="Polar residues" evidence="6">
    <location>
        <begin position="18"/>
        <end position="29"/>
    </location>
</feature>
<feature type="region of interest" description="Disordered" evidence="6">
    <location>
        <begin position="1"/>
        <end position="31"/>
    </location>
</feature>
<evidence type="ECO:0000256" key="2">
    <source>
        <dbReference type="ARBA" id="ARBA00022448"/>
    </source>
</evidence>
<feature type="domain" description="Major facilitator superfamily (MFS) profile" evidence="8">
    <location>
        <begin position="66"/>
        <end position="517"/>
    </location>
</feature>
<feature type="transmembrane region" description="Helical" evidence="7">
    <location>
        <begin position="327"/>
        <end position="346"/>
    </location>
</feature>
<dbReference type="AlphaFoldDB" id="A0A0W0G5V3"/>
<evidence type="ECO:0000256" key="5">
    <source>
        <dbReference type="ARBA" id="ARBA00023136"/>
    </source>
</evidence>
<comment type="caution">
    <text evidence="9">The sequence shown here is derived from an EMBL/GenBank/DDBJ whole genome shotgun (WGS) entry which is preliminary data.</text>
</comment>
<feature type="transmembrane region" description="Helical" evidence="7">
    <location>
        <begin position="414"/>
        <end position="439"/>
    </location>
</feature>
<evidence type="ECO:0000313" key="10">
    <source>
        <dbReference type="Proteomes" id="UP000054988"/>
    </source>
</evidence>
<dbReference type="Gene3D" id="1.20.1250.20">
    <property type="entry name" value="MFS general substrate transporter like domains"/>
    <property type="match status" value="1"/>
</dbReference>
<protein>
    <recommendedName>
        <fullName evidence="8">Major facilitator superfamily (MFS) profile domain-containing protein</fullName>
    </recommendedName>
</protein>
<evidence type="ECO:0000259" key="8">
    <source>
        <dbReference type="PROSITE" id="PS50850"/>
    </source>
</evidence>
<feature type="transmembrane region" description="Helical" evidence="7">
    <location>
        <begin position="132"/>
        <end position="151"/>
    </location>
</feature>
<dbReference type="Pfam" id="PF07690">
    <property type="entry name" value="MFS_1"/>
    <property type="match status" value="1"/>
</dbReference>
<name>A0A0W0G5V3_MONRR</name>
<dbReference type="InterPro" id="IPR011701">
    <property type="entry name" value="MFS"/>
</dbReference>
<evidence type="ECO:0000256" key="6">
    <source>
        <dbReference type="SAM" id="MobiDB-lite"/>
    </source>
</evidence>
<dbReference type="PANTHER" id="PTHR42718:SF9">
    <property type="entry name" value="MAJOR FACILITATOR SUPERFAMILY MULTIDRUG TRANSPORTER MFSC"/>
    <property type="match status" value="1"/>
</dbReference>
<accession>A0A0W0G5V3</accession>
<feature type="transmembrane region" description="Helical" evidence="7">
    <location>
        <begin position="495"/>
        <end position="515"/>
    </location>
</feature>
<dbReference type="Gene3D" id="1.20.1720.10">
    <property type="entry name" value="Multidrug resistance protein D"/>
    <property type="match status" value="1"/>
</dbReference>
<feature type="transmembrane region" description="Helical" evidence="7">
    <location>
        <begin position="192"/>
        <end position="215"/>
    </location>
</feature>
<keyword evidence="5 7" id="KW-0472">Membrane</keyword>
<dbReference type="EMBL" id="LATX01001041">
    <property type="protein sequence ID" value="KTB43942.1"/>
    <property type="molecule type" value="Genomic_DNA"/>
</dbReference>
<dbReference type="InterPro" id="IPR036259">
    <property type="entry name" value="MFS_trans_sf"/>
</dbReference>
<feature type="transmembrane region" description="Helical" evidence="7">
    <location>
        <begin position="451"/>
        <end position="475"/>
    </location>
</feature>
<evidence type="ECO:0000256" key="3">
    <source>
        <dbReference type="ARBA" id="ARBA00022692"/>
    </source>
</evidence>
<feature type="transmembrane region" description="Helical" evidence="7">
    <location>
        <begin position="65"/>
        <end position="89"/>
    </location>
</feature>
<gene>
    <name evidence="9" type="ORF">WG66_3482</name>
</gene>
<evidence type="ECO:0000256" key="4">
    <source>
        <dbReference type="ARBA" id="ARBA00022989"/>
    </source>
</evidence>
<dbReference type="PANTHER" id="PTHR42718">
    <property type="entry name" value="MAJOR FACILITATOR SUPERFAMILY MULTIDRUG TRANSPORTER MFSC"/>
    <property type="match status" value="1"/>
</dbReference>
<evidence type="ECO:0000256" key="7">
    <source>
        <dbReference type="SAM" id="Phobius"/>
    </source>
</evidence>
<dbReference type="Proteomes" id="UP000054988">
    <property type="component" value="Unassembled WGS sequence"/>
</dbReference>
<feature type="transmembrane region" description="Helical" evidence="7">
    <location>
        <begin position="287"/>
        <end position="306"/>
    </location>
</feature>
<feature type="transmembrane region" description="Helical" evidence="7">
    <location>
        <begin position="352"/>
        <end position="378"/>
    </location>
</feature>
<sequence length="517" mass="55320">MSQDPPTIDLEREKRLESGTNSSFDSGSANHDLEASTKKEAGVTVSVTSSDVTPQSELPRLRKHIILLVVSWVQFFDIFNSCSAIIALPEIEKALGFTQSTLQWVLSAYTLTFAACMLIAGRVCDIFHPKPVFLTGCFIVGLLGIPLGASVHPIMTIVLRAAQGIGAAMTIPSAVSMVTTTFPDPNERGRAYAIYGAFGAVGNALGFVLGGVISSKASWRWVFYLIAILMTPFGIIAWFVLPNPQPGEGSSKGKTLDWPGVGTLTAGLVLFVYAITEAGSQGWRSPAVLATLIISIFLFGGFLLVEKLVSDPAFPPRTWFYKNFTPMFFYAWTVYWWLFSIELQLVQVFQNLWGLTSIAAAIRCIPLGIVGGVTAYLVGLFAPKTPRIPLLLSGQVLMAVGSVLFALAVGEDKYWSYVVPGIIVGTSGLSLAYVGSMIVVMEGAKPGQEGVVSAVMYTAYQIGATLGLAIVTSITVGVNQGRAADPISQHVGYAASFWSILGANGVGIFITILFVRN</sequence>
<dbReference type="GO" id="GO:0022857">
    <property type="term" value="F:transmembrane transporter activity"/>
    <property type="evidence" value="ECO:0007669"/>
    <property type="project" value="InterPro"/>
</dbReference>
<feature type="transmembrane region" description="Helical" evidence="7">
    <location>
        <begin position="255"/>
        <end position="275"/>
    </location>
</feature>
<dbReference type="eggNOG" id="KOG0254">
    <property type="taxonomic scope" value="Eukaryota"/>
</dbReference>
<dbReference type="GO" id="GO:0016020">
    <property type="term" value="C:membrane"/>
    <property type="evidence" value="ECO:0007669"/>
    <property type="project" value="UniProtKB-SubCell"/>
</dbReference>
<comment type="subcellular location">
    <subcellularLocation>
        <location evidence="1">Membrane</location>
        <topology evidence="1">Multi-pass membrane protein</topology>
    </subcellularLocation>
</comment>
<evidence type="ECO:0000313" key="9">
    <source>
        <dbReference type="EMBL" id="KTB43942.1"/>
    </source>
</evidence>
<proteinExistence type="predicted"/>
<dbReference type="InterPro" id="IPR020846">
    <property type="entry name" value="MFS_dom"/>
</dbReference>